<evidence type="ECO:0000313" key="1">
    <source>
        <dbReference type="EMBL" id="GFR22842.1"/>
    </source>
</evidence>
<comment type="caution">
    <text evidence="1">The sequence shown here is derived from an EMBL/GenBank/DDBJ whole genome shotgun (WGS) entry which is preliminary data.</text>
</comment>
<organism evidence="1 2">
    <name type="scientific">Trichonephila clavata</name>
    <name type="common">Joro spider</name>
    <name type="synonym">Nephila clavata</name>
    <dbReference type="NCBI Taxonomy" id="2740835"/>
    <lineage>
        <taxon>Eukaryota</taxon>
        <taxon>Metazoa</taxon>
        <taxon>Ecdysozoa</taxon>
        <taxon>Arthropoda</taxon>
        <taxon>Chelicerata</taxon>
        <taxon>Arachnida</taxon>
        <taxon>Araneae</taxon>
        <taxon>Araneomorphae</taxon>
        <taxon>Entelegynae</taxon>
        <taxon>Araneoidea</taxon>
        <taxon>Nephilidae</taxon>
        <taxon>Trichonephila</taxon>
    </lineage>
</organism>
<evidence type="ECO:0000313" key="2">
    <source>
        <dbReference type="Proteomes" id="UP000887116"/>
    </source>
</evidence>
<accession>A0A8X6LW43</accession>
<name>A0A8X6LW43_TRICU</name>
<keyword evidence="2" id="KW-1185">Reference proteome</keyword>
<reference evidence="1" key="1">
    <citation type="submission" date="2020-07" db="EMBL/GenBank/DDBJ databases">
        <title>Multicomponent nature underlies the extraordinary mechanical properties of spider dragline silk.</title>
        <authorList>
            <person name="Kono N."/>
            <person name="Nakamura H."/>
            <person name="Mori M."/>
            <person name="Yoshida Y."/>
            <person name="Ohtoshi R."/>
            <person name="Malay A.D."/>
            <person name="Moran D.A.P."/>
            <person name="Tomita M."/>
            <person name="Numata K."/>
            <person name="Arakawa K."/>
        </authorList>
    </citation>
    <scope>NUCLEOTIDE SEQUENCE</scope>
</reference>
<proteinExistence type="predicted"/>
<gene>
    <name evidence="1" type="ORF">TNCT_492071</name>
</gene>
<dbReference type="EMBL" id="BMAO01018356">
    <property type="protein sequence ID" value="GFR22842.1"/>
    <property type="molecule type" value="Genomic_DNA"/>
</dbReference>
<dbReference type="AlphaFoldDB" id="A0A8X6LW43"/>
<dbReference type="Proteomes" id="UP000887116">
    <property type="component" value="Unassembled WGS sequence"/>
</dbReference>
<sequence>MDLCDLALSTIKANFNQCTSEKGTQIIITSLQKHYSACEPLQKIWRDLPISHNASPLLTRDTPAKISVWDTEQGLSITEYLELVGDAITLQAKCPNWLE</sequence>
<protein>
    <submittedName>
        <fullName evidence="1">Uncharacterized protein</fullName>
    </submittedName>
</protein>